<keyword evidence="10" id="KW-0812">Transmembrane</keyword>
<keyword evidence="11" id="KW-0732">Signal</keyword>
<dbReference type="OrthoDB" id="7777654at2759"/>
<dbReference type="Proteomes" id="UP000014760">
    <property type="component" value="Unassembled WGS sequence"/>
</dbReference>
<feature type="binding site" evidence="9">
    <location>
        <position position="347"/>
    </location>
    <ligand>
        <name>substrate</name>
    </ligand>
</feature>
<dbReference type="GO" id="GO:0005741">
    <property type="term" value="C:mitochondrial outer membrane"/>
    <property type="evidence" value="ECO:0007669"/>
    <property type="project" value="UniProtKB-SubCell"/>
</dbReference>
<comment type="cofactor">
    <cofactor evidence="1 10">
        <name>FAD</name>
        <dbReference type="ChEBI" id="CHEBI:57692"/>
    </cofactor>
</comment>
<comment type="catalytic activity">
    <reaction evidence="6">
        <text>a secondary aliphatic amine + O2 + H2O = a primary amine + an aldehyde + H2O2</text>
        <dbReference type="Rhea" id="RHEA:26414"/>
        <dbReference type="ChEBI" id="CHEBI:15377"/>
        <dbReference type="ChEBI" id="CHEBI:15379"/>
        <dbReference type="ChEBI" id="CHEBI:16240"/>
        <dbReference type="ChEBI" id="CHEBI:17478"/>
        <dbReference type="ChEBI" id="CHEBI:58855"/>
        <dbReference type="ChEBI" id="CHEBI:65296"/>
        <dbReference type="EC" id="1.4.3.4"/>
    </reaction>
</comment>
<evidence type="ECO:0000256" key="7">
    <source>
        <dbReference type="ARBA" id="ARBA00049354"/>
    </source>
</evidence>
<keyword evidence="10" id="KW-1133">Transmembrane helix</keyword>
<accession>R7V0H3</accession>
<dbReference type="GO" id="GO:0097621">
    <property type="term" value="F:monoamine oxidase activity"/>
    <property type="evidence" value="ECO:0007669"/>
    <property type="project" value="UniProtKB-EC"/>
</dbReference>
<dbReference type="EC" id="1.4.3.-" evidence="10"/>
<keyword evidence="4 10" id="KW-0560">Oxidoreductase</keyword>
<feature type="binding site" evidence="9">
    <location>
        <position position="236"/>
    </location>
    <ligand>
        <name>FAD</name>
        <dbReference type="ChEBI" id="CHEBI:57692"/>
    </ligand>
</feature>
<evidence type="ECO:0000313" key="13">
    <source>
        <dbReference type="EMBL" id="ELU09171.1"/>
    </source>
</evidence>
<dbReference type="SUPFAM" id="SSF51905">
    <property type="entry name" value="FAD/NAD(P)-binding domain"/>
    <property type="match status" value="1"/>
</dbReference>
<feature type="transmembrane region" description="Helical" evidence="10">
    <location>
        <begin position="493"/>
        <end position="514"/>
    </location>
</feature>
<evidence type="ECO:0000256" key="5">
    <source>
        <dbReference type="ARBA" id="ARBA00045409"/>
    </source>
</evidence>
<feature type="binding site" evidence="9">
    <location>
        <begin position="33"/>
        <end position="34"/>
    </location>
    <ligand>
        <name>FAD</name>
        <dbReference type="ChEBI" id="CHEBI:57692"/>
    </ligand>
</feature>
<name>R7V0H3_CAPTE</name>
<comment type="similarity">
    <text evidence="3 10">Belongs to the flavin monoamine oxidase family.</text>
</comment>
<dbReference type="Gene3D" id="3.50.50.60">
    <property type="entry name" value="FAD/NAD(P)-binding domain"/>
    <property type="match status" value="1"/>
</dbReference>
<sequence length="520" mass="57514">MTVTSVIVVGAGLSGLCAADLLSKEGITVTVLEANDRVGGRLHTLQDSKCGYVDVGGAYIGPTQDRMFRLMKELKVKTYDVPDIPECIYSFDGKTHRVKDFDSAKLGSSFLNFLDANNFYRKMDKLCSEVPMNAPWLAKNATRWDRMTLAEWQKEILWTKATSREADVFSRVNFAADPHEVSLLWALWYVRGAGGTQRIDYIKGGAQEKKVIGGTQQIPKKIADSLGSNVHLEEPVTHIDYSDDVVTVTTANGNTYTADHIILALAPSLQRRIIFKPNLPPHRAQLNQRVPMGSCIKTMMYYNVQYWMEKGLGGFAYVIDEDPFVAPVELALDDTKPDGSYPAIIGFVPGCKVSQLSHLTTDERKRLIADEYARVYGIEAMKHPVHYVEKNWSEEPWSGGCYVGHMGPGVMTTVGRYIREPIAQIHFAGTEAATEWPGYMEGAVESGERAAREILHAMGKIRADEVYQSEPPAEGVNVPDLGITLIRRLLPSVGGMLSLFLGGFAVAMATAVGVHRGLWY</sequence>
<comment type="catalytic activity">
    <reaction evidence="7">
        <text>benzylamine + O2 + H2O = benzaldehyde + H2O2 + NH4(+)</text>
        <dbReference type="Rhea" id="RHEA:59424"/>
        <dbReference type="ChEBI" id="CHEBI:15377"/>
        <dbReference type="ChEBI" id="CHEBI:15379"/>
        <dbReference type="ChEBI" id="CHEBI:16240"/>
        <dbReference type="ChEBI" id="CHEBI:17169"/>
        <dbReference type="ChEBI" id="CHEBI:28938"/>
        <dbReference type="ChEBI" id="CHEBI:225238"/>
    </reaction>
    <physiologicalReaction direction="left-to-right" evidence="7">
        <dbReference type="Rhea" id="RHEA:59425"/>
    </physiologicalReaction>
</comment>
<dbReference type="EMBL" id="KB298452">
    <property type="protein sequence ID" value="ELU09171.1"/>
    <property type="molecule type" value="Genomic_DNA"/>
</dbReference>
<evidence type="ECO:0000256" key="1">
    <source>
        <dbReference type="ARBA" id="ARBA00001974"/>
    </source>
</evidence>
<dbReference type="OMA" id="GHEWSTE"/>
<evidence type="ECO:0000256" key="2">
    <source>
        <dbReference type="ARBA" id="ARBA00004362"/>
    </source>
</evidence>
<dbReference type="EMBL" id="AMQN01006466">
    <property type="status" value="NOT_ANNOTATED_CDS"/>
    <property type="molecule type" value="Genomic_DNA"/>
</dbReference>
<dbReference type="EnsemblMetazoa" id="CapteT202784">
    <property type="protein sequence ID" value="CapteP202784"/>
    <property type="gene ID" value="CapteG202784"/>
</dbReference>
<dbReference type="InterPro" id="IPR050703">
    <property type="entry name" value="Flavin_MAO"/>
</dbReference>
<dbReference type="FunCoup" id="R7V0H3">
    <property type="interactions" value="140"/>
</dbReference>
<feature type="chain" id="PRO_5010979173" description="Amine oxidase" evidence="11">
    <location>
        <begin position="20"/>
        <end position="520"/>
    </location>
</feature>
<evidence type="ECO:0000256" key="8">
    <source>
        <dbReference type="ARBA" id="ARBA00049430"/>
    </source>
</evidence>
<reference evidence="14" key="3">
    <citation type="submission" date="2015-06" db="UniProtKB">
        <authorList>
            <consortium name="EnsemblMetazoa"/>
        </authorList>
    </citation>
    <scope>IDENTIFICATION</scope>
</reference>
<gene>
    <name evidence="13" type="ORF">CAPTEDRAFT_202784</name>
</gene>
<feature type="binding site" evidence="9">
    <location>
        <position position="431"/>
    </location>
    <ligand>
        <name>FAD</name>
        <dbReference type="ChEBI" id="CHEBI:57692"/>
    </ligand>
</feature>
<evidence type="ECO:0000256" key="11">
    <source>
        <dbReference type="SAM" id="SignalP"/>
    </source>
</evidence>
<feature type="binding site" evidence="9">
    <location>
        <position position="14"/>
    </location>
    <ligand>
        <name>FAD</name>
        <dbReference type="ChEBI" id="CHEBI:57692"/>
    </ligand>
</feature>
<dbReference type="InterPro" id="IPR036188">
    <property type="entry name" value="FAD/NAD-bd_sf"/>
</dbReference>
<evidence type="ECO:0000256" key="4">
    <source>
        <dbReference type="ARBA" id="ARBA00023002"/>
    </source>
</evidence>
<dbReference type="GO" id="GO:0008131">
    <property type="term" value="F:primary methylamine oxidase activity"/>
    <property type="evidence" value="ECO:0007669"/>
    <property type="project" value="UniProtKB-ARBA"/>
</dbReference>
<organism evidence="13">
    <name type="scientific">Capitella teleta</name>
    <name type="common">Polychaete worm</name>
    <dbReference type="NCBI Taxonomy" id="283909"/>
    <lineage>
        <taxon>Eukaryota</taxon>
        <taxon>Metazoa</taxon>
        <taxon>Spiralia</taxon>
        <taxon>Lophotrochozoa</taxon>
        <taxon>Annelida</taxon>
        <taxon>Polychaeta</taxon>
        <taxon>Sedentaria</taxon>
        <taxon>Scolecida</taxon>
        <taxon>Capitellidae</taxon>
        <taxon>Capitella</taxon>
    </lineage>
</organism>
<evidence type="ECO:0000256" key="9">
    <source>
        <dbReference type="PIRSR" id="PIRSR601613-1"/>
    </source>
</evidence>
<evidence type="ECO:0000256" key="6">
    <source>
        <dbReference type="ARBA" id="ARBA00048448"/>
    </source>
</evidence>
<keyword evidence="10" id="KW-0472">Membrane</keyword>
<reference evidence="15" key="1">
    <citation type="submission" date="2012-12" db="EMBL/GenBank/DDBJ databases">
        <authorList>
            <person name="Hellsten U."/>
            <person name="Grimwood J."/>
            <person name="Chapman J.A."/>
            <person name="Shapiro H."/>
            <person name="Aerts A."/>
            <person name="Otillar R.P."/>
            <person name="Terry A.Y."/>
            <person name="Boore J.L."/>
            <person name="Simakov O."/>
            <person name="Marletaz F."/>
            <person name="Cho S.-J."/>
            <person name="Edsinger-Gonzales E."/>
            <person name="Havlak P."/>
            <person name="Kuo D.-H."/>
            <person name="Larsson T."/>
            <person name="Lv J."/>
            <person name="Arendt D."/>
            <person name="Savage R."/>
            <person name="Osoegawa K."/>
            <person name="de Jong P."/>
            <person name="Lindberg D.R."/>
            <person name="Seaver E.C."/>
            <person name="Weisblat D.A."/>
            <person name="Putnam N.H."/>
            <person name="Grigoriev I.V."/>
            <person name="Rokhsar D.S."/>
        </authorList>
    </citation>
    <scope>NUCLEOTIDE SEQUENCE</scope>
    <source>
        <strain evidence="15">I ESC-2004</strain>
    </source>
</reference>
<dbReference type="InterPro" id="IPR001613">
    <property type="entry name" value="Flavin_amine_oxidase"/>
</dbReference>
<keyword evidence="15" id="KW-1185">Reference proteome</keyword>
<comment type="function">
    <text evidence="5">Catalyzes the oxidative deamination of primary and some secondary amines such as neurotransmitters, and exogenous amines including the tertiary amine, neurotoxin 1-methyl-4-phenyl-1,2,3,6-tetrahydropyridine (MPTP), with concomitant reduction of oxygen to hydrogen peroxide and participates in the metabolism of neuroactive and vasoactive amines in the central nervous system and peripheral tissues. Preferentially degrades benzylamine and phenylethylamine.</text>
</comment>
<dbReference type="PRINTS" id="PR00757">
    <property type="entry name" value="AMINEOXDASEF"/>
</dbReference>
<dbReference type="AlphaFoldDB" id="R7V0H3"/>
<dbReference type="Gene3D" id="3.90.660.10">
    <property type="match status" value="1"/>
</dbReference>
<dbReference type="Pfam" id="PF01593">
    <property type="entry name" value="Amino_oxidase"/>
    <property type="match status" value="1"/>
</dbReference>
<evidence type="ECO:0000259" key="12">
    <source>
        <dbReference type="Pfam" id="PF01593"/>
    </source>
</evidence>
<evidence type="ECO:0000313" key="15">
    <source>
        <dbReference type="Proteomes" id="UP000014760"/>
    </source>
</evidence>
<dbReference type="HOGENOM" id="CLU_004498_0_1_1"/>
<evidence type="ECO:0000256" key="10">
    <source>
        <dbReference type="RuleBase" id="RU362067"/>
    </source>
</evidence>
<comment type="catalytic activity">
    <reaction evidence="8">
        <text>N-acetylputrescine + O2 + H2O = 4-acetamidobutanal + H2O2 + NH4(+)</text>
        <dbReference type="Rhea" id="RHEA:70283"/>
        <dbReference type="ChEBI" id="CHEBI:7386"/>
        <dbReference type="ChEBI" id="CHEBI:15377"/>
        <dbReference type="ChEBI" id="CHEBI:15379"/>
        <dbReference type="ChEBI" id="CHEBI:16240"/>
        <dbReference type="ChEBI" id="CHEBI:28938"/>
        <dbReference type="ChEBI" id="CHEBI:58263"/>
    </reaction>
    <physiologicalReaction direction="left-to-right" evidence="8">
        <dbReference type="Rhea" id="RHEA:70284"/>
    </physiologicalReaction>
</comment>
<feature type="domain" description="Amine oxidase" evidence="12">
    <location>
        <begin position="13"/>
        <end position="455"/>
    </location>
</feature>
<keyword evidence="10" id="KW-0285">Flavoprotein</keyword>
<dbReference type="STRING" id="283909.R7V0H3"/>
<reference evidence="13 15" key="2">
    <citation type="journal article" date="2013" name="Nature">
        <title>Insights into bilaterian evolution from three spiralian genomes.</title>
        <authorList>
            <person name="Simakov O."/>
            <person name="Marletaz F."/>
            <person name="Cho S.J."/>
            <person name="Edsinger-Gonzales E."/>
            <person name="Havlak P."/>
            <person name="Hellsten U."/>
            <person name="Kuo D.H."/>
            <person name="Larsson T."/>
            <person name="Lv J."/>
            <person name="Arendt D."/>
            <person name="Savage R."/>
            <person name="Osoegawa K."/>
            <person name="de Jong P."/>
            <person name="Grimwood J."/>
            <person name="Chapman J.A."/>
            <person name="Shapiro H."/>
            <person name="Aerts A."/>
            <person name="Otillar R.P."/>
            <person name="Terry A.Y."/>
            <person name="Boore J.L."/>
            <person name="Grigoriev I.V."/>
            <person name="Lindberg D.R."/>
            <person name="Seaver E.C."/>
            <person name="Weisblat D.A."/>
            <person name="Putnam N.H."/>
            <person name="Rokhsar D.S."/>
        </authorList>
    </citation>
    <scope>NUCLEOTIDE SEQUENCE</scope>
    <source>
        <strain evidence="13 15">I ESC-2004</strain>
    </source>
</reference>
<dbReference type="SUPFAM" id="SSF54373">
    <property type="entry name" value="FAD-linked reductases, C-terminal domain"/>
    <property type="match status" value="1"/>
</dbReference>
<dbReference type="PANTHER" id="PTHR43563">
    <property type="entry name" value="AMINE OXIDASE"/>
    <property type="match status" value="1"/>
</dbReference>
<protein>
    <recommendedName>
        <fullName evidence="10">Amine oxidase</fullName>
        <ecNumber evidence="10">1.4.3.-</ecNumber>
    </recommendedName>
</protein>
<evidence type="ECO:0000256" key="3">
    <source>
        <dbReference type="ARBA" id="ARBA00005995"/>
    </source>
</evidence>
<evidence type="ECO:0000313" key="14">
    <source>
        <dbReference type="EnsemblMetazoa" id="CapteP202784"/>
    </source>
</evidence>
<dbReference type="InterPro" id="IPR002937">
    <property type="entry name" value="Amino_oxidase"/>
</dbReference>
<dbReference type="PANTHER" id="PTHR43563:SF1">
    <property type="entry name" value="AMINE OXIDASE [FLAVIN-CONTAINING] B"/>
    <property type="match status" value="1"/>
</dbReference>
<comment type="subcellular location">
    <subcellularLocation>
        <location evidence="2">Mitochondrion outer membrane</location>
        <topology evidence="2">Single-pass type IV membrane protein</topology>
        <orientation evidence="2">Cytoplasmic side</orientation>
    </subcellularLocation>
</comment>
<dbReference type="Gene3D" id="1.10.405.10">
    <property type="entry name" value="Guanine Nucleotide Dissociation Inhibitor, domain 1"/>
    <property type="match status" value="1"/>
</dbReference>
<proteinExistence type="inferred from homology"/>
<keyword evidence="10" id="KW-0274">FAD</keyword>
<feature type="signal peptide" evidence="11">
    <location>
        <begin position="1"/>
        <end position="19"/>
    </location>
</feature>